<name>A0A9P5TGX5_GYMJU</name>
<protein>
    <submittedName>
        <fullName evidence="1">Uncharacterized protein</fullName>
    </submittedName>
</protein>
<sequence length="461" mass="52981">MEYFVFHNSEMSEIFKSTIGILIGDTCSPLLWNIYLAGLRFALSLSDISLDGCEISHLEQADDIMNASANGHALCSKNFMVLNAVKSMAMIFGPLPSTKPILKFEPEEVAFMEMQTYIGLTFQSISRKIFEEHCSTKAGKAYNSIIGDLPPWEIRKMYMALVDPPLTHEKSLLSLLEEIQCTLQKRLLGMGKQSIIPIKYRRLLIALNYLKYILQMPSDSYLVHAMRDSIKLAEDGKQGWAMGILYVLEKLQFETKSLKLDHLTREYIDEWTLKNFINSSSRTYLLKGCKEADREGRLIHRTLHFWHHLHIPNPRHRKALTRVILSGHCLAVERLRWRQPAVPQEERKCRFCTSKVEKPEHALLECSSNSKVAKLQEQFIVDISDINEKLLNFNVVGYTQGLKNLIASRDCIERTAEFAHEILSIYDSHPILSRKDVWVRDEGASRGAPILRFAEFYQKPS</sequence>
<dbReference type="AlphaFoldDB" id="A0A9P5TGX5"/>
<evidence type="ECO:0000313" key="2">
    <source>
        <dbReference type="Proteomes" id="UP000724874"/>
    </source>
</evidence>
<reference evidence="1" key="1">
    <citation type="submission" date="2020-11" db="EMBL/GenBank/DDBJ databases">
        <authorList>
            <consortium name="DOE Joint Genome Institute"/>
            <person name="Ahrendt S."/>
            <person name="Riley R."/>
            <person name="Andreopoulos W."/>
            <person name="LaButti K."/>
            <person name="Pangilinan J."/>
            <person name="Ruiz-duenas F.J."/>
            <person name="Barrasa J.M."/>
            <person name="Sanchez-Garcia M."/>
            <person name="Camarero S."/>
            <person name="Miyauchi S."/>
            <person name="Serrano A."/>
            <person name="Linde D."/>
            <person name="Babiker R."/>
            <person name="Drula E."/>
            <person name="Ayuso-Fernandez I."/>
            <person name="Pacheco R."/>
            <person name="Padilla G."/>
            <person name="Ferreira P."/>
            <person name="Barriuso J."/>
            <person name="Kellner H."/>
            <person name="Castanera R."/>
            <person name="Alfaro M."/>
            <person name="Ramirez L."/>
            <person name="Pisabarro A.G."/>
            <person name="Kuo A."/>
            <person name="Tritt A."/>
            <person name="Lipzen A."/>
            <person name="He G."/>
            <person name="Yan M."/>
            <person name="Ng V."/>
            <person name="Cullen D."/>
            <person name="Martin F."/>
            <person name="Rosso M.-N."/>
            <person name="Henrissat B."/>
            <person name="Hibbett D."/>
            <person name="Martinez A.T."/>
            <person name="Grigoriev I.V."/>
        </authorList>
    </citation>
    <scope>NUCLEOTIDE SEQUENCE</scope>
    <source>
        <strain evidence="1">AH 44721</strain>
    </source>
</reference>
<comment type="caution">
    <text evidence="1">The sequence shown here is derived from an EMBL/GenBank/DDBJ whole genome shotgun (WGS) entry which is preliminary data.</text>
</comment>
<proteinExistence type="predicted"/>
<organism evidence="1 2">
    <name type="scientific">Gymnopilus junonius</name>
    <name type="common">Spectacular rustgill mushroom</name>
    <name type="synonym">Gymnopilus spectabilis subsp. junonius</name>
    <dbReference type="NCBI Taxonomy" id="109634"/>
    <lineage>
        <taxon>Eukaryota</taxon>
        <taxon>Fungi</taxon>
        <taxon>Dikarya</taxon>
        <taxon>Basidiomycota</taxon>
        <taxon>Agaricomycotina</taxon>
        <taxon>Agaricomycetes</taxon>
        <taxon>Agaricomycetidae</taxon>
        <taxon>Agaricales</taxon>
        <taxon>Agaricineae</taxon>
        <taxon>Hymenogastraceae</taxon>
        <taxon>Gymnopilus</taxon>
    </lineage>
</organism>
<keyword evidence="2" id="KW-1185">Reference proteome</keyword>
<evidence type="ECO:0000313" key="1">
    <source>
        <dbReference type="EMBL" id="KAF8879436.1"/>
    </source>
</evidence>
<gene>
    <name evidence="1" type="ORF">CPB84DRAFT_1817407</name>
</gene>
<dbReference type="Proteomes" id="UP000724874">
    <property type="component" value="Unassembled WGS sequence"/>
</dbReference>
<dbReference type="OrthoDB" id="3240817at2759"/>
<dbReference type="EMBL" id="JADNYJ010000149">
    <property type="protein sequence ID" value="KAF8879436.1"/>
    <property type="molecule type" value="Genomic_DNA"/>
</dbReference>
<accession>A0A9P5TGX5</accession>